<sequence>MTTAKQRAENLDMTSDIVEAVMDVILESDDSDPFQDPDQPARMCDDSCLPKSMAIMEQPTNPLSLARVDAVSSISTNVRTASIHDKKMPATTKLDGAAPHSDFSTFLRKFDRGFTTWRLG</sequence>
<reference evidence="1 2" key="1">
    <citation type="submission" date="2019-04" db="EMBL/GenBank/DDBJ databases">
        <title>High contiguity whole genome sequence and gene annotation resource for two Venturia nashicola isolates.</title>
        <authorList>
            <person name="Prokchorchik M."/>
            <person name="Won K."/>
            <person name="Lee Y."/>
            <person name="Choi E.D."/>
            <person name="Segonzac C."/>
            <person name="Sohn K.H."/>
        </authorList>
    </citation>
    <scope>NUCLEOTIDE SEQUENCE [LARGE SCALE GENOMIC DNA]</scope>
    <source>
        <strain evidence="1 2">PRI2</strain>
    </source>
</reference>
<accession>A0A4Z1PI35</accession>
<evidence type="ECO:0000313" key="1">
    <source>
        <dbReference type="EMBL" id="TID25176.1"/>
    </source>
</evidence>
<name>A0A4Z1PI35_9PEZI</name>
<evidence type="ECO:0000313" key="2">
    <source>
        <dbReference type="Proteomes" id="UP000298493"/>
    </source>
</evidence>
<gene>
    <name evidence="1" type="ORF">E6O75_ATG04381</name>
</gene>
<organism evidence="1 2">
    <name type="scientific">Venturia nashicola</name>
    <dbReference type="NCBI Taxonomy" id="86259"/>
    <lineage>
        <taxon>Eukaryota</taxon>
        <taxon>Fungi</taxon>
        <taxon>Dikarya</taxon>
        <taxon>Ascomycota</taxon>
        <taxon>Pezizomycotina</taxon>
        <taxon>Dothideomycetes</taxon>
        <taxon>Pleosporomycetidae</taxon>
        <taxon>Venturiales</taxon>
        <taxon>Venturiaceae</taxon>
        <taxon>Venturia</taxon>
    </lineage>
</organism>
<dbReference type="EMBL" id="SNSC02000004">
    <property type="protein sequence ID" value="TID25176.1"/>
    <property type="molecule type" value="Genomic_DNA"/>
</dbReference>
<comment type="caution">
    <text evidence="1">The sequence shown here is derived from an EMBL/GenBank/DDBJ whole genome shotgun (WGS) entry which is preliminary data.</text>
</comment>
<proteinExistence type="predicted"/>
<protein>
    <submittedName>
        <fullName evidence="1">Uncharacterized protein</fullName>
    </submittedName>
</protein>
<dbReference type="AlphaFoldDB" id="A0A4Z1PI35"/>
<dbReference type="Proteomes" id="UP000298493">
    <property type="component" value="Unassembled WGS sequence"/>
</dbReference>
<keyword evidence="2" id="KW-1185">Reference proteome</keyword>